<keyword evidence="1" id="KW-0862">Zinc</keyword>
<gene>
    <name evidence="3" type="ORF">M409DRAFT_53066</name>
</gene>
<dbReference type="RefSeq" id="XP_033669265.1">
    <property type="nucleotide sequence ID" value="XM_033812256.1"/>
</dbReference>
<evidence type="ECO:0000313" key="3">
    <source>
        <dbReference type="EMBL" id="KAF2168376.1"/>
    </source>
</evidence>
<dbReference type="GO" id="GO:0008270">
    <property type="term" value="F:zinc ion binding"/>
    <property type="evidence" value="ECO:0007669"/>
    <property type="project" value="UniProtKB-KW"/>
</dbReference>
<accession>A0A6A6CSC6</accession>
<protein>
    <recommendedName>
        <fullName evidence="2">RING-type domain-containing protein</fullName>
    </recommendedName>
</protein>
<dbReference type="SUPFAM" id="SSF57850">
    <property type="entry name" value="RING/U-box"/>
    <property type="match status" value="1"/>
</dbReference>
<dbReference type="InterPro" id="IPR013083">
    <property type="entry name" value="Znf_RING/FYVE/PHD"/>
</dbReference>
<reference evidence="3" key="1">
    <citation type="journal article" date="2020" name="Stud. Mycol.">
        <title>101 Dothideomycetes genomes: a test case for predicting lifestyles and emergence of pathogens.</title>
        <authorList>
            <person name="Haridas S."/>
            <person name="Albert R."/>
            <person name="Binder M."/>
            <person name="Bloem J."/>
            <person name="Labutti K."/>
            <person name="Salamov A."/>
            <person name="Andreopoulos B."/>
            <person name="Baker S."/>
            <person name="Barry K."/>
            <person name="Bills G."/>
            <person name="Bluhm B."/>
            <person name="Cannon C."/>
            <person name="Castanera R."/>
            <person name="Culley D."/>
            <person name="Daum C."/>
            <person name="Ezra D."/>
            <person name="Gonzalez J."/>
            <person name="Henrissat B."/>
            <person name="Kuo A."/>
            <person name="Liang C."/>
            <person name="Lipzen A."/>
            <person name="Lutzoni F."/>
            <person name="Magnuson J."/>
            <person name="Mondo S."/>
            <person name="Nolan M."/>
            <person name="Ohm R."/>
            <person name="Pangilinan J."/>
            <person name="Park H.-J."/>
            <person name="Ramirez L."/>
            <person name="Alfaro M."/>
            <person name="Sun H."/>
            <person name="Tritt A."/>
            <person name="Yoshinaga Y."/>
            <person name="Zwiers L.-H."/>
            <person name="Turgeon B."/>
            <person name="Goodwin S."/>
            <person name="Spatafora J."/>
            <person name="Crous P."/>
            <person name="Grigoriev I."/>
        </authorList>
    </citation>
    <scope>NUCLEOTIDE SEQUENCE</scope>
    <source>
        <strain evidence="3">ATCC 36951</strain>
    </source>
</reference>
<sequence length="507" mass="58510">MDNPPAASSTRADDAILSTLKPHHSVDIEFPCRELLQDGEGMILPHPWDIEERHQPFPLAPDDTIEQRWPWLNVFDTRRASYYPVEAVFDPELFSEDDDELRATDDLAADMARLINKFEGSTTLELLTYVPLNLNEDDAPKCEYDIRVRIRRTTLLDGEDAQADELQPAIYESTVRDWRSMMRSDAVVHAWQDDIVHLMHQDLDQDVRHVQLKMEDSGLDYEDWVNCDLWQKPRQMPIDQGIAKITTTLTKPELDQFNETLADDDKLLQCPSCLEDYDESTTNTAVLLPCSKKHCLCLTCLKQWCIQNGLDKVSCPYCRQRLTPPEMAQQVKPNYLDIDGQFEQDSRFTDYENAERSYAPLDRVASSEDDTLTVVDQDVLIEAWNKIVPNGYDDYTPERLTPVKAPEAWFFFRSFLQTVRQQHGKTLQAKKLYRTLRRNTFEALRAEFVANGKDKFLCAQSKAIIDENAARTPMRFDIRPFVDKSLNRIVQLSIKSGTLNASRTESD</sequence>
<keyword evidence="1" id="KW-0479">Metal-binding</keyword>
<evidence type="ECO:0000313" key="4">
    <source>
        <dbReference type="Proteomes" id="UP000799537"/>
    </source>
</evidence>
<dbReference type="Gene3D" id="3.30.40.10">
    <property type="entry name" value="Zinc/RING finger domain, C3HC4 (zinc finger)"/>
    <property type="match status" value="1"/>
</dbReference>
<evidence type="ECO:0000256" key="1">
    <source>
        <dbReference type="PROSITE-ProRule" id="PRU00175"/>
    </source>
</evidence>
<dbReference type="AlphaFoldDB" id="A0A6A6CSC6"/>
<name>A0A6A6CSC6_ZASCE</name>
<proteinExistence type="predicted"/>
<evidence type="ECO:0000259" key="2">
    <source>
        <dbReference type="PROSITE" id="PS50089"/>
    </source>
</evidence>
<dbReference type="InterPro" id="IPR001841">
    <property type="entry name" value="Znf_RING"/>
</dbReference>
<dbReference type="EMBL" id="ML993590">
    <property type="protein sequence ID" value="KAF2168376.1"/>
    <property type="molecule type" value="Genomic_DNA"/>
</dbReference>
<dbReference type="OrthoDB" id="3824970at2759"/>
<feature type="domain" description="RING-type" evidence="2">
    <location>
        <begin position="270"/>
        <end position="319"/>
    </location>
</feature>
<keyword evidence="4" id="KW-1185">Reference proteome</keyword>
<dbReference type="GeneID" id="54565528"/>
<dbReference type="PROSITE" id="PS50089">
    <property type="entry name" value="ZF_RING_2"/>
    <property type="match status" value="1"/>
</dbReference>
<dbReference type="Proteomes" id="UP000799537">
    <property type="component" value="Unassembled WGS sequence"/>
</dbReference>
<keyword evidence="1" id="KW-0863">Zinc-finger</keyword>
<organism evidence="3 4">
    <name type="scientific">Zasmidium cellare ATCC 36951</name>
    <dbReference type="NCBI Taxonomy" id="1080233"/>
    <lineage>
        <taxon>Eukaryota</taxon>
        <taxon>Fungi</taxon>
        <taxon>Dikarya</taxon>
        <taxon>Ascomycota</taxon>
        <taxon>Pezizomycotina</taxon>
        <taxon>Dothideomycetes</taxon>
        <taxon>Dothideomycetidae</taxon>
        <taxon>Mycosphaerellales</taxon>
        <taxon>Mycosphaerellaceae</taxon>
        <taxon>Zasmidium</taxon>
    </lineage>
</organism>